<keyword evidence="1" id="KW-0472">Membrane</keyword>
<reference evidence="2" key="1">
    <citation type="journal article" date="2015" name="Nature">
        <title>Complex archaea that bridge the gap between prokaryotes and eukaryotes.</title>
        <authorList>
            <person name="Spang A."/>
            <person name="Saw J.H."/>
            <person name="Jorgensen S.L."/>
            <person name="Zaremba-Niedzwiedzka K."/>
            <person name="Martijn J."/>
            <person name="Lind A.E."/>
            <person name="van Eijk R."/>
            <person name="Schleper C."/>
            <person name="Guy L."/>
            <person name="Ettema T.J."/>
        </authorList>
    </citation>
    <scope>NUCLEOTIDE SEQUENCE</scope>
</reference>
<dbReference type="AlphaFoldDB" id="A0A0F9UXK4"/>
<feature type="transmembrane region" description="Helical" evidence="1">
    <location>
        <begin position="12"/>
        <end position="36"/>
    </location>
</feature>
<sequence length="79" mass="9104">MAKKKQQTYSFLETILNMFVFGFFGSVAIVLTRFFQSYLQELPLLFEIFYIVGLGYFLVLTFSINWGGKLKMLIKSGGI</sequence>
<evidence type="ECO:0000256" key="1">
    <source>
        <dbReference type="SAM" id="Phobius"/>
    </source>
</evidence>
<feature type="transmembrane region" description="Helical" evidence="1">
    <location>
        <begin position="48"/>
        <end position="66"/>
    </location>
</feature>
<dbReference type="EMBL" id="LAZR01000513">
    <property type="protein sequence ID" value="KKN65921.1"/>
    <property type="molecule type" value="Genomic_DNA"/>
</dbReference>
<keyword evidence="1" id="KW-0812">Transmembrane</keyword>
<organism evidence="2">
    <name type="scientific">marine sediment metagenome</name>
    <dbReference type="NCBI Taxonomy" id="412755"/>
    <lineage>
        <taxon>unclassified sequences</taxon>
        <taxon>metagenomes</taxon>
        <taxon>ecological metagenomes</taxon>
    </lineage>
</organism>
<comment type="caution">
    <text evidence="2">The sequence shown here is derived from an EMBL/GenBank/DDBJ whole genome shotgun (WGS) entry which is preliminary data.</text>
</comment>
<name>A0A0F9UXK4_9ZZZZ</name>
<gene>
    <name evidence="2" type="ORF">LCGC14_0476240</name>
</gene>
<keyword evidence="1" id="KW-1133">Transmembrane helix</keyword>
<protein>
    <submittedName>
        <fullName evidence="2">Uncharacterized protein</fullName>
    </submittedName>
</protein>
<accession>A0A0F9UXK4</accession>
<proteinExistence type="predicted"/>
<evidence type="ECO:0000313" key="2">
    <source>
        <dbReference type="EMBL" id="KKN65921.1"/>
    </source>
</evidence>